<evidence type="ECO:0000313" key="1">
    <source>
        <dbReference type="EMBL" id="ACN53436.1"/>
    </source>
</evidence>
<organism evidence="1 2">
    <name type="scientific">Borreliella spielmanii A14S</name>
    <dbReference type="NCBI Taxonomy" id="498742"/>
    <lineage>
        <taxon>Bacteria</taxon>
        <taxon>Pseudomonadati</taxon>
        <taxon>Spirochaetota</taxon>
        <taxon>Spirochaetia</taxon>
        <taxon>Spirochaetales</taxon>
        <taxon>Borreliaceae</taxon>
        <taxon>Borreliella</taxon>
    </lineage>
</organism>
<dbReference type="EMBL" id="CP001471">
    <property type="protein sequence ID" value="ACN53436.1"/>
    <property type="molecule type" value="Genomic_DNA"/>
</dbReference>
<proteinExistence type="predicted"/>
<dbReference type="Proteomes" id="UP000003481">
    <property type="component" value="Plasmid A14S_lp28-3"/>
</dbReference>
<reference evidence="1 2" key="1">
    <citation type="journal article" date="2012" name="J. Bacteriol.">
        <title>Whole-Genome Sequences of Borrelia bissettii, Borrelia valaisiana, and Borrelia spielmanii.</title>
        <authorList>
            <person name="Schutzer S.E."/>
            <person name="Fraser-Liggett C.M."/>
            <person name="Qiu W.G."/>
            <person name="Kraiczy P."/>
            <person name="Mongodin E.F."/>
            <person name="Dunn J.J."/>
            <person name="Luft B.J."/>
            <person name="Casjens S.R."/>
        </authorList>
    </citation>
    <scope>NUCLEOTIDE SEQUENCE [LARGE SCALE GENOMIC DNA]</scope>
    <source>
        <strain evidence="1 2">A14S</strain>
        <plasmid evidence="1 2">A14S_lp28-3</plasmid>
    </source>
</reference>
<sequence>MLDKLKGYCFMTILLLSPNTFIKLKTNFLLLDTSFALKNFFI</sequence>
<keyword evidence="1" id="KW-0614">Plasmid</keyword>
<geneLocation type="plasmid" evidence="1 2">
    <name>A14S_lp28-3</name>
</geneLocation>
<evidence type="ECO:0000313" key="2">
    <source>
        <dbReference type="Proteomes" id="UP000003481"/>
    </source>
</evidence>
<dbReference type="AlphaFoldDB" id="C0RCE8"/>
<dbReference type="HOGENOM" id="CLU_3248108_0_0_12"/>
<gene>
    <name evidence="1" type="ORF">BSPA14S_H0022</name>
</gene>
<accession>C0RCE8</accession>
<name>C0RCE8_9SPIR</name>
<protein>
    <submittedName>
        <fullName evidence="1">Uncharacterized protein</fullName>
    </submittedName>
</protein>